<dbReference type="Pfam" id="PF13442">
    <property type="entry name" value="Cytochrome_CBB3"/>
    <property type="match status" value="1"/>
</dbReference>
<organism evidence="7 8">
    <name type="scientific">Benzoatithermus flavus</name>
    <dbReference type="NCBI Taxonomy" id="3108223"/>
    <lineage>
        <taxon>Bacteria</taxon>
        <taxon>Pseudomonadati</taxon>
        <taxon>Pseudomonadota</taxon>
        <taxon>Alphaproteobacteria</taxon>
        <taxon>Geminicoccales</taxon>
        <taxon>Geminicoccaceae</taxon>
        <taxon>Benzoatithermus</taxon>
    </lineage>
</organism>
<sequence>MLERRSRAGALLLLAVALAPALAAAAGPPSAERQAALLYLLRQDCGSCHGMTLKGGLGPSLLPEALEGKDSEGLAEIILHGVRGTPMPPWDVELSPEEARWLARELKSGIRP</sequence>
<gene>
    <name evidence="7" type="ORF">U1T56_18700</name>
</gene>
<dbReference type="Proteomes" id="UP001375743">
    <property type="component" value="Unassembled WGS sequence"/>
</dbReference>
<proteinExistence type="predicted"/>
<dbReference type="InterPro" id="IPR036909">
    <property type="entry name" value="Cyt_c-like_dom_sf"/>
</dbReference>
<keyword evidence="3 4" id="KW-0408">Iron</keyword>
<feature type="chain" id="PRO_5046395162" evidence="5">
    <location>
        <begin position="26"/>
        <end position="112"/>
    </location>
</feature>
<evidence type="ECO:0000256" key="3">
    <source>
        <dbReference type="ARBA" id="ARBA00023004"/>
    </source>
</evidence>
<evidence type="ECO:0000313" key="8">
    <source>
        <dbReference type="Proteomes" id="UP001375743"/>
    </source>
</evidence>
<evidence type="ECO:0000256" key="4">
    <source>
        <dbReference type="PROSITE-ProRule" id="PRU00433"/>
    </source>
</evidence>
<protein>
    <submittedName>
        <fullName evidence="7">Cytochrome c</fullName>
    </submittedName>
</protein>
<dbReference type="InterPro" id="IPR009056">
    <property type="entry name" value="Cyt_c-like_dom"/>
</dbReference>
<comment type="caution">
    <text evidence="7">The sequence shown here is derived from an EMBL/GenBank/DDBJ whole genome shotgun (WGS) entry which is preliminary data.</text>
</comment>
<dbReference type="RefSeq" id="WP_418161036.1">
    <property type="nucleotide sequence ID" value="NZ_JBBLZC010000023.1"/>
</dbReference>
<feature type="domain" description="Cytochrome c" evidence="6">
    <location>
        <begin position="29"/>
        <end position="110"/>
    </location>
</feature>
<evidence type="ECO:0000256" key="1">
    <source>
        <dbReference type="ARBA" id="ARBA00022617"/>
    </source>
</evidence>
<name>A0ABU8XXN8_9PROT</name>
<accession>A0ABU8XXN8</accession>
<evidence type="ECO:0000256" key="5">
    <source>
        <dbReference type="SAM" id="SignalP"/>
    </source>
</evidence>
<feature type="signal peptide" evidence="5">
    <location>
        <begin position="1"/>
        <end position="25"/>
    </location>
</feature>
<keyword evidence="5" id="KW-0732">Signal</keyword>
<dbReference type="EMBL" id="JBBLZC010000023">
    <property type="protein sequence ID" value="MEK0085188.1"/>
    <property type="molecule type" value="Genomic_DNA"/>
</dbReference>
<keyword evidence="8" id="KW-1185">Reference proteome</keyword>
<evidence type="ECO:0000259" key="6">
    <source>
        <dbReference type="PROSITE" id="PS51007"/>
    </source>
</evidence>
<dbReference type="PROSITE" id="PS51007">
    <property type="entry name" value="CYTC"/>
    <property type="match status" value="1"/>
</dbReference>
<dbReference type="SUPFAM" id="SSF46626">
    <property type="entry name" value="Cytochrome c"/>
    <property type="match status" value="1"/>
</dbReference>
<keyword evidence="2 4" id="KW-0479">Metal-binding</keyword>
<keyword evidence="1 4" id="KW-0349">Heme</keyword>
<evidence type="ECO:0000256" key="2">
    <source>
        <dbReference type="ARBA" id="ARBA00022723"/>
    </source>
</evidence>
<evidence type="ECO:0000313" key="7">
    <source>
        <dbReference type="EMBL" id="MEK0085188.1"/>
    </source>
</evidence>
<reference evidence="7 8" key="1">
    <citation type="submission" date="2024-01" db="EMBL/GenBank/DDBJ databases">
        <title>Multi-omics insights into the function and evolution of sodium benzoate biodegradation pathways in Benzoatithermus flavus gen. nov., sp. nov. from hot spring.</title>
        <authorList>
            <person name="Hu C.-J."/>
            <person name="Li W.-J."/>
        </authorList>
    </citation>
    <scope>NUCLEOTIDE SEQUENCE [LARGE SCALE GENOMIC DNA]</scope>
    <source>
        <strain evidence="7 8">SYSU G07066</strain>
    </source>
</reference>
<dbReference type="Gene3D" id="1.10.760.10">
    <property type="entry name" value="Cytochrome c-like domain"/>
    <property type="match status" value="1"/>
</dbReference>